<proteinExistence type="predicted"/>
<name>A0A5C5YYQ4_9BACT</name>
<reference evidence="3 4" key="1">
    <citation type="submission" date="2019-02" db="EMBL/GenBank/DDBJ databases">
        <title>Deep-cultivation of Planctomycetes and their phenomic and genomic characterization uncovers novel biology.</title>
        <authorList>
            <person name="Wiegand S."/>
            <person name="Jogler M."/>
            <person name="Boedeker C."/>
            <person name="Pinto D."/>
            <person name="Vollmers J."/>
            <person name="Rivas-Marin E."/>
            <person name="Kohn T."/>
            <person name="Peeters S.H."/>
            <person name="Heuer A."/>
            <person name="Rast P."/>
            <person name="Oberbeckmann S."/>
            <person name="Bunk B."/>
            <person name="Jeske O."/>
            <person name="Meyerdierks A."/>
            <person name="Storesund J.E."/>
            <person name="Kallscheuer N."/>
            <person name="Luecker S."/>
            <person name="Lage O.M."/>
            <person name="Pohl T."/>
            <person name="Merkel B.J."/>
            <person name="Hornburger P."/>
            <person name="Mueller R.-W."/>
            <person name="Bruemmer F."/>
            <person name="Labrenz M."/>
            <person name="Spormann A.M."/>
            <person name="Op Den Camp H."/>
            <person name="Overmann J."/>
            <person name="Amann R."/>
            <person name="Jetten M.S.M."/>
            <person name="Mascher T."/>
            <person name="Medema M.H."/>
            <person name="Devos D.P."/>
            <person name="Kaster A.-K."/>
            <person name="Ovreas L."/>
            <person name="Rohde M."/>
            <person name="Galperin M.Y."/>
            <person name="Jogler C."/>
        </authorList>
    </citation>
    <scope>NUCLEOTIDE SEQUENCE [LARGE SCALE GENOMIC DNA]</scope>
    <source>
        <strain evidence="3 4">CA13</strain>
    </source>
</reference>
<dbReference type="InterPro" id="IPR011990">
    <property type="entry name" value="TPR-like_helical_dom_sf"/>
</dbReference>
<dbReference type="SMART" id="SM00028">
    <property type="entry name" value="TPR"/>
    <property type="match status" value="8"/>
</dbReference>
<keyword evidence="1" id="KW-0802">TPR repeat</keyword>
<feature type="repeat" description="TPR" evidence="1">
    <location>
        <begin position="775"/>
        <end position="808"/>
    </location>
</feature>
<organism evidence="3 4">
    <name type="scientific">Novipirellula herctigrandis</name>
    <dbReference type="NCBI Taxonomy" id="2527986"/>
    <lineage>
        <taxon>Bacteria</taxon>
        <taxon>Pseudomonadati</taxon>
        <taxon>Planctomycetota</taxon>
        <taxon>Planctomycetia</taxon>
        <taxon>Pirellulales</taxon>
        <taxon>Pirellulaceae</taxon>
        <taxon>Novipirellula</taxon>
    </lineage>
</organism>
<dbReference type="SUPFAM" id="SSF48452">
    <property type="entry name" value="TPR-like"/>
    <property type="match status" value="2"/>
</dbReference>
<dbReference type="Pfam" id="PF17128">
    <property type="entry name" value="DUF5107"/>
    <property type="match status" value="1"/>
</dbReference>
<evidence type="ECO:0000256" key="1">
    <source>
        <dbReference type="PROSITE-ProRule" id="PRU00339"/>
    </source>
</evidence>
<keyword evidence="4" id="KW-1185">Reference proteome</keyword>
<dbReference type="Gene3D" id="1.25.40.10">
    <property type="entry name" value="Tetratricopeptide repeat domain"/>
    <property type="match status" value="3"/>
</dbReference>
<gene>
    <name evidence="3" type="ORF">CA13_14730</name>
</gene>
<dbReference type="RefSeq" id="WP_419194015.1">
    <property type="nucleotide sequence ID" value="NZ_SJPJ01000001.1"/>
</dbReference>
<dbReference type="Pfam" id="PF13432">
    <property type="entry name" value="TPR_16"/>
    <property type="match status" value="2"/>
</dbReference>
<dbReference type="InterPro" id="IPR019734">
    <property type="entry name" value="TPR_rpt"/>
</dbReference>
<accession>A0A5C5YYQ4</accession>
<dbReference type="PANTHER" id="PTHR12558:SF13">
    <property type="entry name" value="CELL DIVISION CYCLE PROTEIN 27 HOMOLOG"/>
    <property type="match status" value="1"/>
</dbReference>
<dbReference type="InterPro" id="IPR033396">
    <property type="entry name" value="DUF5107"/>
</dbReference>
<protein>
    <submittedName>
        <fullName evidence="3">Tetratricopeptide repeat protein</fullName>
    </submittedName>
</protein>
<dbReference type="Pfam" id="PF13174">
    <property type="entry name" value="TPR_6"/>
    <property type="match status" value="1"/>
</dbReference>
<feature type="domain" description="DUF5107" evidence="2">
    <location>
        <begin position="42"/>
        <end position="339"/>
    </location>
</feature>
<dbReference type="PANTHER" id="PTHR12558">
    <property type="entry name" value="CELL DIVISION CYCLE 16,23,27"/>
    <property type="match status" value="1"/>
</dbReference>
<evidence type="ECO:0000313" key="3">
    <source>
        <dbReference type="EMBL" id="TWT80060.1"/>
    </source>
</evidence>
<feature type="repeat" description="TPR" evidence="1">
    <location>
        <begin position="1078"/>
        <end position="1111"/>
    </location>
</feature>
<dbReference type="PROSITE" id="PS50005">
    <property type="entry name" value="TPR"/>
    <property type="match status" value="2"/>
</dbReference>
<dbReference type="EMBL" id="SJPJ01000001">
    <property type="protein sequence ID" value="TWT80060.1"/>
    <property type="molecule type" value="Genomic_DNA"/>
</dbReference>
<sequence>MNQQNTVRVWQKAITIPTYGIGDPDPNPMFLEKRVYQGSSGAVYPLPVVDSIDDEKNDRVWQAVFLENDYLRIMVLPELGGRIQMALDKTNDYHFVYYNHVIKPALVGLTGPWISGGIEFNWPQHHRPNTYGPVDFTIDENKNGSRTLWCHEIDRMHRTESMHGLTLYPDRAFLEIQAKLYNRTTQPQTFLWWANPAIAVDDNHQSIFPPDVNAVMDHGKRDVSSFPIATGTYYKVDYSQGPETFQGKSGTDISRYRNIPVPMSYMAHKSEYDFVGSYDHGRQAGLLHISSHHTSPGKKQWTWGNGEFGQAWDRHLTDEDGPYIELMCGVYTDNQPDFSWLMPGEQKTFTQHFMPYKGVGVIGNATIDAAVGMEVDDSTAVVRVYTTGCHDGAKVSLTRNDKKIGEVVFDASPKTHFEHEFSVPSDCKASDLTVRLLRSDGLALVAWTPPGEQNQNVPEPAKAIDEPEQLDSTESLFLAGQHIEQYRHATRRPMPYYDEALRRDPGDIRSNNAKGKLLHRQGCFKEAIGYFENAVDRMTRHNPNPYDGEPLYNLGLSLVMLGQFAKAYDAFAKATWNAACRQSASFQLARLAARRNDIGEAVRLCHQCGVDHIQAIHLSTYLARDYPKFDAMLEYPLSQNPFNFGVLFEQAIRNQNFETYNARTRDDQNTALELAIDYAAFGAFDRAVLVLEHLLTRVESASSMVFYHLAHYLDQLGRSDEAAAQRQSAMEHAAGDLFFANKLEDIPVLQSAMEADFQMPSNDGAKKTNIVRGDSVAAYQLGNLWYDRRQYNRAIECWQRSRDLNPEFPTVWRNLSLAYLNHRDDGSAAWDAMNRGFELNPEDARVLFELDQLAMRLGHAPADRLARLLQYPSLVERRDDLFLQRITLHNLVGEYQVALDLLRSRHFHPWEGGEGKVPIQYVVALTQLGRAAIENGDHTRAIELLEQALDWPQNLGEGKLIGAQENHVHFMLGCACEAIGESDRAREWFLRASEGLSEPTSAMYYNDQPPDSIYYQGLAQAKLGNKDQATERFDRLIKYGQKHLDDKITIDYFAVSLPDFLVFDADLDQGNQVHCRYMMGLGFLGLGFLGQGNLEAANEQFDQVLKLEPAHLGVLTHQVALA</sequence>
<evidence type="ECO:0000259" key="2">
    <source>
        <dbReference type="Pfam" id="PF17128"/>
    </source>
</evidence>
<dbReference type="AlphaFoldDB" id="A0A5C5YYQ4"/>
<evidence type="ECO:0000313" key="4">
    <source>
        <dbReference type="Proteomes" id="UP000315010"/>
    </source>
</evidence>
<dbReference type="Proteomes" id="UP000315010">
    <property type="component" value="Unassembled WGS sequence"/>
</dbReference>
<comment type="caution">
    <text evidence="3">The sequence shown here is derived from an EMBL/GenBank/DDBJ whole genome shotgun (WGS) entry which is preliminary data.</text>
</comment>